<dbReference type="InParanoid" id="F4WGV4"/>
<organism evidence="2">
    <name type="scientific">Acromyrmex echinatior</name>
    <name type="common">Panamanian leafcutter ant</name>
    <name type="synonym">Acromyrmex octospinosus echinatior</name>
    <dbReference type="NCBI Taxonomy" id="103372"/>
    <lineage>
        <taxon>Eukaryota</taxon>
        <taxon>Metazoa</taxon>
        <taxon>Ecdysozoa</taxon>
        <taxon>Arthropoda</taxon>
        <taxon>Hexapoda</taxon>
        <taxon>Insecta</taxon>
        <taxon>Pterygota</taxon>
        <taxon>Neoptera</taxon>
        <taxon>Endopterygota</taxon>
        <taxon>Hymenoptera</taxon>
        <taxon>Apocrita</taxon>
        <taxon>Aculeata</taxon>
        <taxon>Formicoidea</taxon>
        <taxon>Formicidae</taxon>
        <taxon>Myrmicinae</taxon>
        <taxon>Acromyrmex</taxon>
    </lineage>
</organism>
<reference evidence="1" key="1">
    <citation type="submission" date="2011-02" db="EMBL/GenBank/DDBJ databases">
        <title>The genome of the leaf-cutting ant Acromyrmex echinatior suggests key adaptations to social evolution and fungus farming.</title>
        <authorList>
            <person name="Nygaard S."/>
            <person name="Zhang G."/>
        </authorList>
    </citation>
    <scope>NUCLEOTIDE SEQUENCE</scope>
</reference>
<name>F4WGV4_ACREC</name>
<keyword evidence="2" id="KW-1185">Reference proteome</keyword>
<proteinExistence type="predicted"/>
<dbReference type="EMBL" id="GL888147">
    <property type="protein sequence ID" value="EGI66573.1"/>
    <property type="molecule type" value="Genomic_DNA"/>
</dbReference>
<evidence type="ECO:0000313" key="1">
    <source>
        <dbReference type="EMBL" id="EGI66573.1"/>
    </source>
</evidence>
<evidence type="ECO:0000313" key="2">
    <source>
        <dbReference type="Proteomes" id="UP000007755"/>
    </source>
</evidence>
<gene>
    <name evidence="1" type="ORF">G5I_04905</name>
</gene>
<dbReference type="AlphaFoldDB" id="F4WGV4"/>
<sequence length="102" mass="11160">MEKERFGKGQHGEPVCKRSVSSLDSDILERYRVECDGGGGSAEIIFHVGRCEINNGQTRFDFPEVPVGSATHCVRLGKARERDLLAAAESAASRRRREGVVG</sequence>
<accession>F4WGV4</accession>
<protein>
    <submittedName>
        <fullName evidence="1">Uncharacterized protein</fullName>
    </submittedName>
</protein>
<dbReference type="Proteomes" id="UP000007755">
    <property type="component" value="Unassembled WGS sequence"/>
</dbReference>